<comment type="caution">
    <text evidence="5">The sequence shown here is derived from an EMBL/GenBank/DDBJ whole genome shotgun (WGS) entry which is preliminary data.</text>
</comment>
<feature type="compositionally biased region" description="Polar residues" evidence="4">
    <location>
        <begin position="42"/>
        <end position="58"/>
    </location>
</feature>
<organism evidence="5 6">
    <name type="scientific">Penicillium salamii</name>
    <dbReference type="NCBI Taxonomy" id="1612424"/>
    <lineage>
        <taxon>Eukaryota</taxon>
        <taxon>Fungi</taxon>
        <taxon>Dikarya</taxon>
        <taxon>Ascomycota</taxon>
        <taxon>Pezizomycotina</taxon>
        <taxon>Eurotiomycetes</taxon>
        <taxon>Eurotiomycetidae</taxon>
        <taxon>Eurotiales</taxon>
        <taxon>Aspergillaceae</taxon>
        <taxon>Penicillium</taxon>
    </lineage>
</organism>
<dbReference type="InterPro" id="IPR011990">
    <property type="entry name" value="TPR-like_helical_dom_sf"/>
</dbReference>
<dbReference type="Gene3D" id="1.25.40.10">
    <property type="entry name" value="Tetratricopeptide repeat domain"/>
    <property type="match status" value="1"/>
</dbReference>
<dbReference type="EMBL" id="CAJVPA010000111">
    <property type="protein sequence ID" value="CAG8354655.1"/>
    <property type="molecule type" value="Genomic_DNA"/>
</dbReference>
<sequence>MRRTIFTGGRLASHWNTSSRPGTNGGSNPKQLHRNPIRHSSRPSSVTPCSQIPISTIAPSPRRRNINKRDARQLCSSKRWNSDLAVPRPASREQEYRIPLPEWSSLEEQEEYQRGFFRTIENGQPNQVMEAMVDPRSVGLVGALAPTTFIEILHLLAPSHFVEPYRDLHHTIHGWGVLMQGLQPLEEIFDEFTRALLTIMQYRVAAGYPPQLAEYTHLLDCARAMGNGPLADELWEEMNTNIIAPDVICFNHYTGAKVWDHCYVGKESYNLRVLPYSYKKRRMTNPSPGWRGFGTAANSVRRVVLDVFSEMSQNGLSGDEQTYINVLLASARVGDMTATKNILVTVWNVDVDAIVAASDHSSLPPVTPYDTWSGLYPTDRLLFAVAHAFGTGNNFQAAMKTVDFIASSYKIPITDQVWTELFERAYTLSKEHKRRQAQDGRTGKVSRETVHGMFKTMTEEPHSVSPTLQMYRFTTQTHIMDGALEQCKEDMRKAYDILSETRTRRKQARDTVMRCLQPVLESMKAPPSENKLTPSRRVKYQRDNCFEPDETLFQCPLLAEAIHTYDLLRLEVFQQIYLMQRIAYAVVKRKFWKDTPDKVWEQQERPKLQEEWKDFLPEHNIYESTRSYREHESGTVEFRGRTNSHSRYMSQHGRIHARRLPDQAELFQPIEEKVLDDRIFWEFLLLDYPKLDPSISPLNRLYTFQLEHTTELKEKLNKLSTRVEYPEEHRLSDKNNPGGGFYGRIHALELDVDPRRSIYWRNGNPWNV</sequence>
<dbReference type="Pfam" id="PF12921">
    <property type="entry name" value="ATP13"/>
    <property type="match status" value="1"/>
</dbReference>
<keyword evidence="2" id="KW-0809">Transit peptide</keyword>
<dbReference type="InterPro" id="IPR002885">
    <property type="entry name" value="PPR_rpt"/>
</dbReference>
<dbReference type="Proteomes" id="UP001152646">
    <property type="component" value="Unassembled WGS sequence"/>
</dbReference>
<evidence type="ECO:0008006" key="7">
    <source>
        <dbReference type="Google" id="ProtNLM"/>
    </source>
</evidence>
<gene>
    <name evidence="5" type="ORF">PSALAMII_LOCUS3404</name>
</gene>
<dbReference type="InterPro" id="IPR024319">
    <property type="entry name" value="ATPase_expression_mit"/>
</dbReference>
<feature type="compositionally biased region" description="Polar residues" evidence="4">
    <location>
        <begin position="14"/>
        <end position="30"/>
    </location>
</feature>
<name>A0A9W4IW25_9EURO</name>
<dbReference type="Pfam" id="PF13812">
    <property type="entry name" value="PPR_3"/>
    <property type="match status" value="1"/>
</dbReference>
<dbReference type="OrthoDB" id="185373at2759"/>
<evidence type="ECO:0000256" key="2">
    <source>
        <dbReference type="ARBA" id="ARBA00022946"/>
    </source>
</evidence>
<comment type="subcellular location">
    <subcellularLocation>
        <location evidence="1">Mitochondrion</location>
    </subcellularLocation>
</comment>
<keyword evidence="3" id="KW-0496">Mitochondrion</keyword>
<protein>
    <recommendedName>
        <fullName evidence="7">ATPase expression protein 2, mitochondrial</fullName>
    </recommendedName>
</protein>
<evidence type="ECO:0000256" key="4">
    <source>
        <dbReference type="SAM" id="MobiDB-lite"/>
    </source>
</evidence>
<evidence type="ECO:0000313" key="6">
    <source>
        <dbReference type="Proteomes" id="UP001152646"/>
    </source>
</evidence>
<feature type="region of interest" description="Disordered" evidence="4">
    <location>
        <begin position="1"/>
        <end position="72"/>
    </location>
</feature>
<reference evidence="5" key="1">
    <citation type="submission" date="2021-07" db="EMBL/GenBank/DDBJ databases">
        <authorList>
            <person name="Branca A.L. A."/>
        </authorList>
    </citation>
    <scope>NUCLEOTIDE SEQUENCE</scope>
</reference>
<proteinExistence type="predicted"/>
<evidence type="ECO:0000256" key="1">
    <source>
        <dbReference type="ARBA" id="ARBA00004173"/>
    </source>
</evidence>
<evidence type="ECO:0000256" key="3">
    <source>
        <dbReference type="ARBA" id="ARBA00023128"/>
    </source>
</evidence>
<accession>A0A9W4IW25</accession>
<dbReference type="GO" id="GO:0005739">
    <property type="term" value="C:mitochondrion"/>
    <property type="evidence" value="ECO:0007669"/>
    <property type="project" value="UniProtKB-SubCell"/>
</dbReference>
<dbReference type="AlphaFoldDB" id="A0A9W4IW25"/>
<feature type="compositionally biased region" description="Basic residues" evidence="4">
    <location>
        <begin position="31"/>
        <end position="41"/>
    </location>
</feature>
<evidence type="ECO:0000313" key="5">
    <source>
        <dbReference type="EMBL" id="CAG8354655.1"/>
    </source>
</evidence>